<evidence type="ECO:0000313" key="1">
    <source>
        <dbReference type="Proteomes" id="UP000036681"/>
    </source>
</evidence>
<dbReference type="AlphaFoldDB" id="A0A0M3IBM4"/>
<name>A0A0M3IBM4_ASCLU</name>
<organism evidence="1 2">
    <name type="scientific">Ascaris lumbricoides</name>
    <name type="common">Giant roundworm</name>
    <dbReference type="NCBI Taxonomy" id="6252"/>
    <lineage>
        <taxon>Eukaryota</taxon>
        <taxon>Metazoa</taxon>
        <taxon>Ecdysozoa</taxon>
        <taxon>Nematoda</taxon>
        <taxon>Chromadorea</taxon>
        <taxon>Rhabditida</taxon>
        <taxon>Spirurina</taxon>
        <taxon>Ascaridomorpha</taxon>
        <taxon>Ascaridoidea</taxon>
        <taxon>Ascarididae</taxon>
        <taxon>Ascaris</taxon>
    </lineage>
</organism>
<accession>A0A0M3IBM4</accession>
<keyword evidence="1" id="KW-1185">Reference proteome</keyword>
<dbReference type="Proteomes" id="UP000036681">
    <property type="component" value="Unplaced"/>
</dbReference>
<protein>
    <submittedName>
        <fullName evidence="2">BLOC-1-related complex subunit 7</fullName>
    </submittedName>
</protein>
<evidence type="ECO:0000313" key="2">
    <source>
        <dbReference type="WBParaSite" id="ALUE_0001513901-mRNA-1"/>
    </source>
</evidence>
<sequence>MKASLAAKESISSKVDIVKGGLLRDLLTSSVKTTLISNMEKLTPMDAMSQQSCNGQILLK</sequence>
<proteinExistence type="predicted"/>
<dbReference type="WBParaSite" id="ALUE_0001513901-mRNA-1">
    <property type="protein sequence ID" value="ALUE_0001513901-mRNA-1"/>
    <property type="gene ID" value="ALUE_0001513901"/>
</dbReference>
<reference evidence="2" key="1">
    <citation type="submission" date="2017-02" db="UniProtKB">
        <authorList>
            <consortium name="WormBaseParasite"/>
        </authorList>
    </citation>
    <scope>IDENTIFICATION</scope>
</reference>